<keyword evidence="1" id="KW-0472">Membrane</keyword>
<evidence type="ECO:0000313" key="2">
    <source>
        <dbReference type="EMBL" id="MBE9609906.1"/>
    </source>
</evidence>
<sequence>MLTIFLQADLMTTEPLVKPPLPRILLTILILFGGWFITTITLFVIGVGHMNTRLPAWYGWSSLVCSLLPLAGFVICTLIGLFRWTHLWLLLALALLALSWLGTLAVNQLVHILSPQSFQLPAAEPGQ</sequence>
<protein>
    <submittedName>
        <fullName evidence="2">Uncharacterized protein</fullName>
    </submittedName>
</protein>
<dbReference type="AlphaFoldDB" id="A0A8J7FST6"/>
<evidence type="ECO:0000256" key="1">
    <source>
        <dbReference type="SAM" id="Phobius"/>
    </source>
</evidence>
<accession>A0A8J7FST6</accession>
<reference evidence="2 3" key="1">
    <citation type="submission" date="2020-10" db="EMBL/GenBank/DDBJ databases">
        <title>The genome sequence of Chitinilyticum litopenaei 4Y14.</title>
        <authorList>
            <person name="Liu Y."/>
        </authorList>
    </citation>
    <scope>NUCLEOTIDE SEQUENCE [LARGE SCALE GENOMIC DNA]</scope>
    <source>
        <strain evidence="2 3">4Y14</strain>
    </source>
</reference>
<feature type="transmembrane region" description="Helical" evidence="1">
    <location>
        <begin position="57"/>
        <end position="82"/>
    </location>
</feature>
<keyword evidence="1" id="KW-1133">Transmembrane helix</keyword>
<proteinExistence type="predicted"/>
<organism evidence="2 3">
    <name type="scientific">Chitinilyticum piscinae</name>
    <dbReference type="NCBI Taxonomy" id="2866724"/>
    <lineage>
        <taxon>Bacteria</taxon>
        <taxon>Pseudomonadati</taxon>
        <taxon>Pseudomonadota</taxon>
        <taxon>Betaproteobacteria</taxon>
        <taxon>Neisseriales</taxon>
        <taxon>Chitinibacteraceae</taxon>
        <taxon>Chitinilyticum</taxon>
    </lineage>
</organism>
<name>A0A8J7FST6_9NEIS</name>
<keyword evidence="1" id="KW-0812">Transmembrane</keyword>
<dbReference type="RefSeq" id="WP_194116435.1">
    <property type="nucleotide sequence ID" value="NZ_JADFUA010000006.1"/>
</dbReference>
<dbReference type="Proteomes" id="UP000604481">
    <property type="component" value="Unassembled WGS sequence"/>
</dbReference>
<feature type="transmembrane region" description="Helical" evidence="1">
    <location>
        <begin position="88"/>
        <end position="110"/>
    </location>
</feature>
<evidence type="ECO:0000313" key="3">
    <source>
        <dbReference type="Proteomes" id="UP000604481"/>
    </source>
</evidence>
<keyword evidence="3" id="KW-1185">Reference proteome</keyword>
<comment type="caution">
    <text evidence="2">The sequence shown here is derived from an EMBL/GenBank/DDBJ whole genome shotgun (WGS) entry which is preliminary data.</text>
</comment>
<gene>
    <name evidence="2" type="ORF">INR99_11190</name>
</gene>
<dbReference type="EMBL" id="JADFUA010000006">
    <property type="protein sequence ID" value="MBE9609906.1"/>
    <property type="molecule type" value="Genomic_DNA"/>
</dbReference>
<feature type="transmembrane region" description="Helical" evidence="1">
    <location>
        <begin position="24"/>
        <end position="45"/>
    </location>
</feature>